<sequence>MNDEVICAEQVAVRKAGDPLRNAPPPNSSSRVPADGLWAGRYGGVQGRQVELRHCPTVAPVLGVRLASPPPSRADDLGEGVEAGCSHQSARANVDQVTPTGEPGIQPLKKKHPFLSHMT</sequence>
<feature type="region of interest" description="Disordered" evidence="1">
    <location>
        <begin position="66"/>
        <end position="119"/>
    </location>
</feature>
<gene>
    <name evidence="2" type="ORF">SKAU_G00262230</name>
</gene>
<proteinExistence type="predicted"/>
<dbReference type="EMBL" id="JAINUF010000010">
    <property type="protein sequence ID" value="KAJ8347634.1"/>
    <property type="molecule type" value="Genomic_DNA"/>
</dbReference>
<reference evidence="2" key="1">
    <citation type="journal article" date="2023" name="Science">
        <title>Genome structures resolve the early diversification of teleost fishes.</title>
        <authorList>
            <person name="Parey E."/>
            <person name="Louis A."/>
            <person name="Montfort J."/>
            <person name="Bouchez O."/>
            <person name="Roques C."/>
            <person name="Iampietro C."/>
            <person name="Lluch J."/>
            <person name="Castinel A."/>
            <person name="Donnadieu C."/>
            <person name="Desvignes T."/>
            <person name="Floi Bucao C."/>
            <person name="Jouanno E."/>
            <person name="Wen M."/>
            <person name="Mejri S."/>
            <person name="Dirks R."/>
            <person name="Jansen H."/>
            <person name="Henkel C."/>
            <person name="Chen W.J."/>
            <person name="Zahm M."/>
            <person name="Cabau C."/>
            <person name="Klopp C."/>
            <person name="Thompson A.W."/>
            <person name="Robinson-Rechavi M."/>
            <person name="Braasch I."/>
            <person name="Lecointre G."/>
            <person name="Bobe J."/>
            <person name="Postlethwait J.H."/>
            <person name="Berthelot C."/>
            <person name="Roest Crollius H."/>
            <person name="Guiguen Y."/>
        </authorList>
    </citation>
    <scope>NUCLEOTIDE SEQUENCE</scope>
    <source>
        <strain evidence="2">WJC10195</strain>
    </source>
</reference>
<dbReference type="Proteomes" id="UP001152622">
    <property type="component" value="Chromosome 10"/>
</dbReference>
<dbReference type="AlphaFoldDB" id="A0A9Q1EYI4"/>
<protein>
    <submittedName>
        <fullName evidence="2">Uncharacterized protein</fullName>
    </submittedName>
</protein>
<evidence type="ECO:0000313" key="3">
    <source>
        <dbReference type="Proteomes" id="UP001152622"/>
    </source>
</evidence>
<organism evidence="2 3">
    <name type="scientific">Synaphobranchus kaupii</name>
    <name type="common">Kaup's arrowtooth eel</name>
    <dbReference type="NCBI Taxonomy" id="118154"/>
    <lineage>
        <taxon>Eukaryota</taxon>
        <taxon>Metazoa</taxon>
        <taxon>Chordata</taxon>
        <taxon>Craniata</taxon>
        <taxon>Vertebrata</taxon>
        <taxon>Euteleostomi</taxon>
        <taxon>Actinopterygii</taxon>
        <taxon>Neopterygii</taxon>
        <taxon>Teleostei</taxon>
        <taxon>Anguilliformes</taxon>
        <taxon>Synaphobranchidae</taxon>
        <taxon>Synaphobranchus</taxon>
    </lineage>
</organism>
<evidence type="ECO:0000256" key="1">
    <source>
        <dbReference type="SAM" id="MobiDB-lite"/>
    </source>
</evidence>
<feature type="compositionally biased region" description="Polar residues" evidence="1">
    <location>
        <begin position="86"/>
        <end position="99"/>
    </location>
</feature>
<keyword evidence="3" id="KW-1185">Reference proteome</keyword>
<evidence type="ECO:0000313" key="2">
    <source>
        <dbReference type="EMBL" id="KAJ8347634.1"/>
    </source>
</evidence>
<name>A0A9Q1EYI4_SYNKA</name>
<accession>A0A9Q1EYI4</accession>
<feature type="compositionally biased region" description="Basic residues" evidence="1">
    <location>
        <begin position="108"/>
        <end position="119"/>
    </location>
</feature>
<comment type="caution">
    <text evidence="2">The sequence shown here is derived from an EMBL/GenBank/DDBJ whole genome shotgun (WGS) entry which is preliminary data.</text>
</comment>
<feature type="region of interest" description="Disordered" evidence="1">
    <location>
        <begin position="15"/>
        <end position="35"/>
    </location>
</feature>